<reference evidence="1 2" key="1">
    <citation type="submission" date="2013-05" db="EMBL/GenBank/DDBJ databases">
        <title>Draft genome of the parasitic nematode Anyclostoma ceylanicum.</title>
        <authorList>
            <person name="Mitreva M."/>
        </authorList>
    </citation>
    <scope>NUCLEOTIDE SEQUENCE [LARGE SCALE GENOMIC DNA]</scope>
</reference>
<gene>
    <name evidence="1" type="ORF">ANCCEY_12987</name>
</gene>
<evidence type="ECO:0000313" key="1">
    <source>
        <dbReference type="EMBL" id="EPB67924.1"/>
    </source>
</evidence>
<proteinExistence type="predicted"/>
<keyword evidence="2" id="KW-1185">Reference proteome</keyword>
<sequence>MDERRVGIVVREQQRISRLVRVLHLDGENEVYKSTMVVPVELNIEAGLRRGCGDAHTHHVSSMSVNSDRMWLISIRMWRNQQRFVHWSSKDSTLLCGMIERVLCNAHAKNDIALIMRSPDDASEMLRRLDEKESKASLTIKTAKAKVIRGAFSSQQPVLLQGVSLEDVGK</sequence>
<dbReference type="AlphaFoldDB" id="A0A0D6L8I5"/>
<evidence type="ECO:0000313" key="2">
    <source>
        <dbReference type="Proteomes" id="UP000054495"/>
    </source>
</evidence>
<name>A0A0D6L8I5_9BILA</name>
<organism evidence="1 2">
    <name type="scientific">Ancylostoma ceylanicum</name>
    <dbReference type="NCBI Taxonomy" id="53326"/>
    <lineage>
        <taxon>Eukaryota</taxon>
        <taxon>Metazoa</taxon>
        <taxon>Ecdysozoa</taxon>
        <taxon>Nematoda</taxon>
        <taxon>Chromadorea</taxon>
        <taxon>Rhabditida</taxon>
        <taxon>Rhabditina</taxon>
        <taxon>Rhabditomorpha</taxon>
        <taxon>Strongyloidea</taxon>
        <taxon>Ancylostomatidae</taxon>
        <taxon>Ancylostomatinae</taxon>
        <taxon>Ancylostoma</taxon>
    </lineage>
</organism>
<dbReference type="EMBL" id="KE125542">
    <property type="protein sequence ID" value="EPB67924.1"/>
    <property type="molecule type" value="Genomic_DNA"/>
</dbReference>
<accession>A0A0D6L8I5</accession>
<protein>
    <submittedName>
        <fullName evidence="1">Uncharacterized protein</fullName>
    </submittedName>
</protein>
<dbReference type="Proteomes" id="UP000054495">
    <property type="component" value="Unassembled WGS sequence"/>
</dbReference>